<evidence type="ECO:0000256" key="1">
    <source>
        <dbReference type="SAM" id="Phobius"/>
    </source>
</evidence>
<dbReference type="OrthoDB" id="66620at2759"/>
<dbReference type="SUPFAM" id="SSF52540">
    <property type="entry name" value="P-loop containing nucleoside triphosphate hydrolases"/>
    <property type="match status" value="1"/>
</dbReference>
<dbReference type="Gene3D" id="3.40.50.300">
    <property type="entry name" value="P-loop containing nucleotide triphosphate hydrolases"/>
    <property type="match status" value="1"/>
</dbReference>
<dbReference type="AlphaFoldDB" id="A0A1Y1S6W3"/>
<dbReference type="EMBL" id="LWDP01000030">
    <property type="protein sequence ID" value="ORD94194.1"/>
    <property type="molecule type" value="Genomic_DNA"/>
</dbReference>
<accession>A0A1Y1S6W3</accession>
<dbReference type="GO" id="GO:0005524">
    <property type="term" value="F:ATP binding"/>
    <property type="evidence" value="ECO:0007669"/>
    <property type="project" value="InterPro"/>
</dbReference>
<protein>
    <recommendedName>
        <fullName evidence="2">ABC transporter domain-containing protein</fullName>
    </recommendedName>
</protein>
<evidence type="ECO:0000313" key="4">
    <source>
        <dbReference type="Proteomes" id="UP000192639"/>
    </source>
</evidence>
<feature type="transmembrane region" description="Helical" evidence="1">
    <location>
        <begin position="332"/>
        <end position="353"/>
    </location>
</feature>
<feature type="domain" description="ABC transporter" evidence="2">
    <location>
        <begin position="27"/>
        <end position="249"/>
    </location>
</feature>
<keyword evidence="4" id="KW-1185">Reference proteome</keyword>
<evidence type="ECO:0000259" key="2">
    <source>
        <dbReference type="PROSITE" id="PS50893"/>
    </source>
</evidence>
<name>A0A1Y1S6W3_9MICR</name>
<organism evidence="3 4">
    <name type="scientific">Enterospora canceri</name>
    <dbReference type="NCBI Taxonomy" id="1081671"/>
    <lineage>
        <taxon>Eukaryota</taxon>
        <taxon>Fungi</taxon>
        <taxon>Fungi incertae sedis</taxon>
        <taxon>Microsporidia</taxon>
        <taxon>Enterocytozoonidae</taxon>
        <taxon>Enterospora</taxon>
    </lineage>
</organism>
<dbReference type="PROSITE" id="PS50893">
    <property type="entry name" value="ABC_TRANSPORTER_2"/>
    <property type="match status" value="1"/>
</dbReference>
<dbReference type="GO" id="GO:0016887">
    <property type="term" value="F:ATP hydrolysis activity"/>
    <property type="evidence" value="ECO:0007669"/>
    <property type="project" value="InterPro"/>
</dbReference>
<feature type="transmembrane region" description="Helical" evidence="1">
    <location>
        <begin position="676"/>
        <end position="692"/>
    </location>
</feature>
<feature type="transmembrane region" description="Helical" evidence="1">
    <location>
        <begin position="604"/>
        <end position="623"/>
    </location>
</feature>
<keyword evidence="1" id="KW-1133">Transmembrane helix</keyword>
<comment type="caution">
    <text evidence="3">The sequence shown here is derived from an EMBL/GenBank/DDBJ whole genome shotgun (WGS) entry which is preliminary data.</text>
</comment>
<keyword evidence="1" id="KW-0812">Transmembrane</keyword>
<dbReference type="InterPro" id="IPR027417">
    <property type="entry name" value="P-loop_NTPase"/>
</dbReference>
<evidence type="ECO:0000313" key="3">
    <source>
        <dbReference type="EMBL" id="ORD94194.1"/>
    </source>
</evidence>
<dbReference type="VEuPathDB" id="MicrosporidiaDB:ECANGB1_2796"/>
<sequence>MPRDESEIELFNEESESSDNPHVHRGIYWSNLTVRNFLGTRMVLFPVSGAAKTGELLCIVGDRCSGKTLLLEAVTNNVESNYRRYGYCHNLGGCAIFITEINRLFLEELTVKENIRLAERLSHKMTPDPMESDRIFGTDLNKRSRDLRLYQKHLLSLYIAYVLGKPVVIHDEPFEYVKEEERAAVLRMLCWLKSNNRVVVVATKVDEMSSDLVKEVTKFYFMLNRRIIHKGTVGDFTRILRGILPETNFGASTEIGVVAAALHRRPLKNETREQAVSRHRAIALHWIETEAEEEEETEPPFVGAKWRSGLVSQYSAFLCDFLQTVFLRKLNLLLYLVTLIVPELITVSLSFIWSNTQFYNAHEIEISTRERTLFFPEGAVTVSSDDLALITARLDSIKLSSSAYSLERHAELVTLTNFFSCYVSSRFLTLFVLRYLLLSQFHYVAYFFKNALLGRSRNCNFVSTEVALATILVSRIPNLVVEYATNVLLFSRLLFLRPYICTKYAIVHTLLFLMVNLFSIHLLRFSPTNFGLLFYKGILFLHYVAYFFKNALLGRSRNCNFVSTEVALATILVSRIPNLVVEYATNVLLFSRLLFLRPYICTKYAIVHTLLFLMVNLFSIHLLRFSPTNFGLLFYKGILFLLIFGAMKLSRNFACFLAQLLVCHVLSLVGREIISVLTLYVVSLFLITTGLFL</sequence>
<dbReference type="InterPro" id="IPR003439">
    <property type="entry name" value="ABC_transporter-like_ATP-bd"/>
</dbReference>
<proteinExistence type="predicted"/>
<feature type="transmembrane region" description="Helical" evidence="1">
    <location>
        <begin position="504"/>
        <end position="523"/>
    </location>
</feature>
<keyword evidence="1" id="KW-0472">Membrane</keyword>
<reference evidence="3 4" key="1">
    <citation type="journal article" date="2017" name="Environ. Microbiol.">
        <title>Decay of the glycolytic pathway and adaptation to intranuclear parasitism within Enterocytozoonidae microsporidia.</title>
        <authorList>
            <person name="Wiredu Boakye D."/>
            <person name="Jaroenlak P."/>
            <person name="Prachumwat A."/>
            <person name="Williams T.A."/>
            <person name="Bateman K.S."/>
            <person name="Itsathitphaisarn O."/>
            <person name="Sritunyalucksana K."/>
            <person name="Paszkiewicz K.H."/>
            <person name="Moore K.A."/>
            <person name="Stentiford G.D."/>
            <person name="Williams B.A."/>
        </authorList>
    </citation>
    <scope>NUCLEOTIDE SEQUENCE [LARGE SCALE GENOMIC DNA]</scope>
    <source>
        <strain evidence="3 4">GB1</strain>
    </source>
</reference>
<dbReference type="Proteomes" id="UP000192639">
    <property type="component" value="Unassembled WGS sequence"/>
</dbReference>
<gene>
    <name evidence="3" type="ORF">ECANGB1_2796</name>
</gene>
<feature type="transmembrane region" description="Helical" evidence="1">
    <location>
        <begin position="529"/>
        <end position="548"/>
    </location>
</feature>